<evidence type="ECO:0000256" key="6">
    <source>
        <dbReference type="ARBA" id="ARBA00023125"/>
    </source>
</evidence>
<sequence>MSSISDAPLMSSDFGIQHLVMPFEGNQPGPSHMGIGNICFKNKNKGKDNCMLNNTKCLIPYYVSESPSATPPAADATDLLRLLTDGNGYGSSDSPKAHLERLLSGAMDVSHEQFPLGIDIGTFGMAMDIPMQYGDMGGMVALRNSSKTLKCPKCNWHYKYQETLEIHMKEKHSDGDVRCVFCVENRVHPKLARGESYSCGYKPYRCELCKYSTTTKGNLSIHMQSDKHLHAMQELPTSIASLACPPSSARSPVQDGDKTFVCVVCGCFSSDSLQEMMQHADKDRSRPTHGDISMNNGVFRCHLCPYNTNLKANFQLHTRTDKHLQRVQMVNHIREGSTTSSALCRLGNAKSVFQVLCRPCQEILPSASSLREHFESVSHRTNLRQPITHYQCSVCTFETPHKSEAIAHMTCHEPSTWPQNTVVNPFSLNCPSVLGSQILFYDDEFSREVPDNGIMSLKVTHHLLMIIVKVVSFAFSLLQLCIDFDVITMEEDAAYACASCGFATREATTLEEHARSHEEGEQCPLCTDRTLKLTEHLIQVCQKSSYLNKISSKEWYINSNHFYTKILGAQNCRECSRKASFCTSTGIS</sequence>
<feature type="domain" description="C2H2-type" evidence="10">
    <location>
        <begin position="495"/>
        <end position="522"/>
    </location>
</feature>
<evidence type="ECO:0000256" key="5">
    <source>
        <dbReference type="ARBA" id="ARBA00022833"/>
    </source>
</evidence>
<keyword evidence="6" id="KW-0238">DNA-binding</keyword>
<evidence type="ECO:0000256" key="7">
    <source>
        <dbReference type="ARBA" id="ARBA00023155"/>
    </source>
</evidence>
<keyword evidence="4 9" id="KW-0863">Zinc-finger</keyword>
<keyword evidence="8" id="KW-0539">Nucleus</keyword>
<dbReference type="PROSITE" id="PS00028">
    <property type="entry name" value="ZINC_FINGER_C2H2_1"/>
    <property type="match status" value="2"/>
</dbReference>
<comment type="subcellular location">
    <subcellularLocation>
        <location evidence="1">Nucleus</location>
    </subcellularLocation>
</comment>
<dbReference type="PANTHER" id="PTHR45891">
    <property type="entry name" value="ZINC FINGER HOMEOBOX PROTEIN"/>
    <property type="match status" value="1"/>
</dbReference>
<evidence type="ECO:0000313" key="12">
    <source>
        <dbReference type="WBParaSite" id="Hba_16068"/>
    </source>
</evidence>
<dbReference type="SMART" id="SM00355">
    <property type="entry name" value="ZnF_C2H2"/>
    <property type="match status" value="6"/>
</dbReference>
<dbReference type="PANTHER" id="PTHR45891:SF3">
    <property type="entry name" value="ZINC FINGER PROTEIN 2"/>
    <property type="match status" value="1"/>
</dbReference>
<name>A0A1I7XED0_HETBA</name>
<dbReference type="SUPFAM" id="SSF57667">
    <property type="entry name" value="beta-beta-alpha zinc fingers"/>
    <property type="match status" value="1"/>
</dbReference>
<dbReference type="GO" id="GO:0005634">
    <property type="term" value="C:nucleus"/>
    <property type="evidence" value="ECO:0007669"/>
    <property type="project" value="UniProtKB-SubCell"/>
</dbReference>
<evidence type="ECO:0000256" key="2">
    <source>
        <dbReference type="ARBA" id="ARBA00022723"/>
    </source>
</evidence>
<evidence type="ECO:0000259" key="10">
    <source>
        <dbReference type="PROSITE" id="PS50157"/>
    </source>
</evidence>
<feature type="domain" description="C2H2-type" evidence="10">
    <location>
        <begin position="204"/>
        <end position="235"/>
    </location>
</feature>
<keyword evidence="5" id="KW-0862">Zinc</keyword>
<keyword evidence="11" id="KW-1185">Reference proteome</keyword>
<protein>
    <submittedName>
        <fullName evidence="12">C2H2-type domain-containing protein</fullName>
    </submittedName>
</protein>
<keyword evidence="3" id="KW-0677">Repeat</keyword>
<dbReference type="GO" id="GO:0000981">
    <property type="term" value="F:DNA-binding transcription factor activity, RNA polymerase II-specific"/>
    <property type="evidence" value="ECO:0007669"/>
    <property type="project" value="TreeGrafter"/>
</dbReference>
<dbReference type="FunFam" id="3.30.160.60:FF:000081">
    <property type="entry name" value="Zinc finger homeobox protein 4"/>
    <property type="match status" value="1"/>
</dbReference>
<dbReference type="PROSITE" id="PS50157">
    <property type="entry name" value="ZINC_FINGER_C2H2_2"/>
    <property type="match status" value="2"/>
</dbReference>
<evidence type="ECO:0000256" key="1">
    <source>
        <dbReference type="ARBA" id="ARBA00004123"/>
    </source>
</evidence>
<evidence type="ECO:0000256" key="8">
    <source>
        <dbReference type="ARBA" id="ARBA00023242"/>
    </source>
</evidence>
<dbReference type="GO" id="GO:0000978">
    <property type="term" value="F:RNA polymerase II cis-regulatory region sequence-specific DNA binding"/>
    <property type="evidence" value="ECO:0007669"/>
    <property type="project" value="TreeGrafter"/>
</dbReference>
<reference evidence="12" key="1">
    <citation type="submission" date="2016-11" db="UniProtKB">
        <authorList>
            <consortium name="WormBaseParasite"/>
        </authorList>
    </citation>
    <scope>IDENTIFICATION</scope>
</reference>
<keyword evidence="2" id="KW-0479">Metal-binding</keyword>
<dbReference type="InterPro" id="IPR051968">
    <property type="entry name" value="ZnFinger_Homeobox_TR"/>
</dbReference>
<evidence type="ECO:0000256" key="4">
    <source>
        <dbReference type="ARBA" id="ARBA00022771"/>
    </source>
</evidence>
<dbReference type="WBParaSite" id="Hba_16068">
    <property type="protein sequence ID" value="Hba_16068"/>
    <property type="gene ID" value="Hba_16068"/>
</dbReference>
<dbReference type="Gene3D" id="3.30.160.60">
    <property type="entry name" value="Classic Zinc Finger"/>
    <property type="match status" value="1"/>
</dbReference>
<dbReference type="InterPro" id="IPR013087">
    <property type="entry name" value="Znf_C2H2_type"/>
</dbReference>
<dbReference type="GO" id="GO:0008270">
    <property type="term" value="F:zinc ion binding"/>
    <property type="evidence" value="ECO:0007669"/>
    <property type="project" value="UniProtKB-KW"/>
</dbReference>
<evidence type="ECO:0000256" key="9">
    <source>
        <dbReference type="PROSITE-ProRule" id="PRU00042"/>
    </source>
</evidence>
<keyword evidence="7" id="KW-0371">Homeobox</keyword>
<dbReference type="Proteomes" id="UP000095283">
    <property type="component" value="Unplaced"/>
</dbReference>
<dbReference type="AlphaFoldDB" id="A0A1I7XED0"/>
<organism evidence="11 12">
    <name type="scientific">Heterorhabditis bacteriophora</name>
    <name type="common">Entomopathogenic nematode worm</name>
    <dbReference type="NCBI Taxonomy" id="37862"/>
    <lineage>
        <taxon>Eukaryota</taxon>
        <taxon>Metazoa</taxon>
        <taxon>Ecdysozoa</taxon>
        <taxon>Nematoda</taxon>
        <taxon>Chromadorea</taxon>
        <taxon>Rhabditida</taxon>
        <taxon>Rhabditina</taxon>
        <taxon>Rhabditomorpha</taxon>
        <taxon>Strongyloidea</taxon>
        <taxon>Heterorhabditidae</taxon>
        <taxon>Heterorhabditis</taxon>
    </lineage>
</organism>
<evidence type="ECO:0000256" key="3">
    <source>
        <dbReference type="ARBA" id="ARBA00022737"/>
    </source>
</evidence>
<proteinExistence type="predicted"/>
<evidence type="ECO:0000313" key="11">
    <source>
        <dbReference type="Proteomes" id="UP000095283"/>
    </source>
</evidence>
<dbReference type="InterPro" id="IPR036236">
    <property type="entry name" value="Znf_C2H2_sf"/>
</dbReference>
<accession>A0A1I7XED0</accession>